<evidence type="ECO:0000313" key="13">
    <source>
        <dbReference type="Proteomes" id="UP001408789"/>
    </source>
</evidence>
<evidence type="ECO:0000256" key="6">
    <source>
        <dbReference type="ARBA" id="ARBA00022840"/>
    </source>
</evidence>
<feature type="domain" description="Protein kinase" evidence="11">
    <location>
        <begin position="22"/>
        <end position="293"/>
    </location>
</feature>
<protein>
    <recommendedName>
        <fullName evidence="1">non-specific serine/threonine protein kinase</fullName>
        <ecNumber evidence="1">2.7.11.1</ecNumber>
    </recommendedName>
</protein>
<evidence type="ECO:0000256" key="10">
    <source>
        <dbReference type="RuleBase" id="RU000304"/>
    </source>
</evidence>
<dbReference type="PROSITE" id="PS00108">
    <property type="entry name" value="PROTEIN_KINASE_ST"/>
    <property type="match status" value="1"/>
</dbReference>
<dbReference type="SMART" id="SM00220">
    <property type="entry name" value="S_TKc"/>
    <property type="match status" value="1"/>
</dbReference>
<evidence type="ECO:0000259" key="11">
    <source>
        <dbReference type="PROSITE" id="PS50011"/>
    </source>
</evidence>
<dbReference type="PROSITE" id="PS51354">
    <property type="entry name" value="GLUTAREDOXIN_2"/>
    <property type="match status" value="1"/>
</dbReference>
<dbReference type="InterPro" id="IPR002109">
    <property type="entry name" value="Glutaredoxin"/>
</dbReference>
<dbReference type="PROSITE" id="PS50011">
    <property type="entry name" value="PROTEIN_KINASE_DOM"/>
    <property type="match status" value="1"/>
</dbReference>
<dbReference type="PANTHER" id="PTHR27003:SF331">
    <property type="entry name" value="SERINE_THREONINE_DUAL SPECIFICITY PROTEIN KINASE, CATALYTIC DOMAIN-CONTAINING PROTEIN-RELATED"/>
    <property type="match status" value="1"/>
</dbReference>
<keyword evidence="2 10" id="KW-0723">Serine/threonine-protein kinase</keyword>
<name>A0AAP0H6N9_9ASTR</name>
<comment type="catalytic activity">
    <reaction evidence="8">
        <text>L-seryl-[protein] + ATP = O-phospho-L-seryl-[protein] + ADP + H(+)</text>
        <dbReference type="Rhea" id="RHEA:17989"/>
        <dbReference type="Rhea" id="RHEA-COMP:9863"/>
        <dbReference type="Rhea" id="RHEA-COMP:11604"/>
        <dbReference type="ChEBI" id="CHEBI:15378"/>
        <dbReference type="ChEBI" id="CHEBI:29999"/>
        <dbReference type="ChEBI" id="CHEBI:30616"/>
        <dbReference type="ChEBI" id="CHEBI:83421"/>
        <dbReference type="ChEBI" id="CHEBI:456216"/>
        <dbReference type="EC" id="2.7.11.1"/>
    </reaction>
</comment>
<evidence type="ECO:0000313" key="12">
    <source>
        <dbReference type="EMBL" id="KAK9074999.1"/>
    </source>
</evidence>
<dbReference type="SUPFAM" id="SSF52833">
    <property type="entry name" value="Thioredoxin-like"/>
    <property type="match status" value="1"/>
</dbReference>
<dbReference type="Proteomes" id="UP001408789">
    <property type="component" value="Unassembled WGS sequence"/>
</dbReference>
<organism evidence="12 13">
    <name type="scientific">Deinandra increscens subsp. villosa</name>
    <dbReference type="NCBI Taxonomy" id="3103831"/>
    <lineage>
        <taxon>Eukaryota</taxon>
        <taxon>Viridiplantae</taxon>
        <taxon>Streptophyta</taxon>
        <taxon>Embryophyta</taxon>
        <taxon>Tracheophyta</taxon>
        <taxon>Spermatophyta</taxon>
        <taxon>Magnoliopsida</taxon>
        <taxon>eudicotyledons</taxon>
        <taxon>Gunneridae</taxon>
        <taxon>Pentapetalae</taxon>
        <taxon>asterids</taxon>
        <taxon>campanulids</taxon>
        <taxon>Asterales</taxon>
        <taxon>Asteraceae</taxon>
        <taxon>Asteroideae</taxon>
        <taxon>Heliantheae alliance</taxon>
        <taxon>Madieae</taxon>
        <taxon>Madiinae</taxon>
        <taxon>Deinandra</taxon>
    </lineage>
</organism>
<evidence type="ECO:0000256" key="2">
    <source>
        <dbReference type="ARBA" id="ARBA00022527"/>
    </source>
</evidence>
<evidence type="ECO:0000256" key="5">
    <source>
        <dbReference type="ARBA" id="ARBA00022777"/>
    </source>
</evidence>
<dbReference type="InterPro" id="IPR017441">
    <property type="entry name" value="Protein_kinase_ATP_BS"/>
</dbReference>
<dbReference type="GO" id="GO:0004674">
    <property type="term" value="F:protein serine/threonine kinase activity"/>
    <property type="evidence" value="ECO:0007669"/>
    <property type="project" value="UniProtKB-KW"/>
</dbReference>
<keyword evidence="6 9" id="KW-0067">ATP-binding</keyword>
<comment type="catalytic activity">
    <reaction evidence="7">
        <text>L-threonyl-[protein] + ATP = O-phospho-L-threonyl-[protein] + ADP + H(+)</text>
        <dbReference type="Rhea" id="RHEA:46608"/>
        <dbReference type="Rhea" id="RHEA-COMP:11060"/>
        <dbReference type="Rhea" id="RHEA-COMP:11605"/>
        <dbReference type="ChEBI" id="CHEBI:15378"/>
        <dbReference type="ChEBI" id="CHEBI:30013"/>
        <dbReference type="ChEBI" id="CHEBI:30616"/>
        <dbReference type="ChEBI" id="CHEBI:61977"/>
        <dbReference type="ChEBI" id="CHEBI:456216"/>
        <dbReference type="EC" id="2.7.11.1"/>
    </reaction>
</comment>
<dbReference type="InterPro" id="IPR001245">
    <property type="entry name" value="Ser-Thr/Tyr_kinase_cat_dom"/>
</dbReference>
<dbReference type="Gene3D" id="3.40.30.10">
    <property type="entry name" value="Glutaredoxin"/>
    <property type="match status" value="1"/>
</dbReference>
<dbReference type="EC" id="2.7.11.1" evidence="1"/>
<dbReference type="EMBL" id="JBCNJP010000007">
    <property type="protein sequence ID" value="KAK9074999.1"/>
    <property type="molecule type" value="Genomic_DNA"/>
</dbReference>
<dbReference type="GO" id="GO:0009506">
    <property type="term" value="C:plasmodesma"/>
    <property type="evidence" value="ECO:0007669"/>
    <property type="project" value="TreeGrafter"/>
</dbReference>
<dbReference type="InterPro" id="IPR036249">
    <property type="entry name" value="Thioredoxin-like_sf"/>
</dbReference>
<dbReference type="Pfam" id="PF07714">
    <property type="entry name" value="PK_Tyr_Ser-Thr"/>
    <property type="match status" value="1"/>
</dbReference>
<evidence type="ECO:0000256" key="4">
    <source>
        <dbReference type="ARBA" id="ARBA00022741"/>
    </source>
</evidence>
<dbReference type="InterPro" id="IPR045272">
    <property type="entry name" value="ANXUR1/2-like"/>
</dbReference>
<dbReference type="GO" id="GO:0004714">
    <property type="term" value="F:transmembrane receptor protein tyrosine kinase activity"/>
    <property type="evidence" value="ECO:0007669"/>
    <property type="project" value="InterPro"/>
</dbReference>
<evidence type="ECO:0000256" key="3">
    <source>
        <dbReference type="ARBA" id="ARBA00022679"/>
    </source>
</evidence>
<dbReference type="PANTHER" id="PTHR27003">
    <property type="entry name" value="OS07G0166700 PROTEIN"/>
    <property type="match status" value="1"/>
</dbReference>
<dbReference type="GO" id="GO:0005524">
    <property type="term" value="F:ATP binding"/>
    <property type="evidence" value="ECO:0007669"/>
    <property type="project" value="UniProtKB-UniRule"/>
</dbReference>
<evidence type="ECO:0000256" key="9">
    <source>
        <dbReference type="PROSITE-ProRule" id="PRU10141"/>
    </source>
</evidence>
<dbReference type="Gene3D" id="1.10.510.10">
    <property type="entry name" value="Transferase(Phosphotransferase) domain 1"/>
    <property type="match status" value="1"/>
</dbReference>
<dbReference type="InterPro" id="IPR011009">
    <property type="entry name" value="Kinase-like_dom_sf"/>
</dbReference>
<dbReference type="InterPro" id="IPR000719">
    <property type="entry name" value="Prot_kinase_dom"/>
</dbReference>
<keyword evidence="4 9" id="KW-0547">Nucleotide-binding</keyword>
<proteinExistence type="inferred from homology"/>
<sequence length="462" mass="52768">MESSSSCHRFSFVDILQATEEFAPKNYLGYGAFGEVYRGNISEKDVAVKRMNMNPEQGIPAFHKEIDLLSACDQVNIISLVGYCDEGDEKILVYEYMPNGSLYDYLYLRQDVINPRLTVEQRLEICIGVAKGLTYLHSGTHFNIIHSDIKCDNILLDRNMVPKISDFGLSRTRDVGSSASQVITNNIKGTEGYLAPECYEPNYKLSRKADIYAFGVVFLEVLCERQPSRRLLMLALPFIMRGELHKFTPEHVETSTSPECLRECENLIKDCLDNDPKKRPFINQVVDRLELALEMQKQQTSSHDQQAASELPLTISEAFSSGINDRIVLFYTSSGVVVETQGACQEARQILDGYGKRVDERDVYLVPTYRKQMQDVFGTSWYTLPQLFVGGKYIGGEDEIRKLHWSGELRKKLHRLPKRDYPSFCTSCGNTRFVSLSWCPACSFWKSDTIWFKEPEKYSPKV</sequence>
<comment type="caution">
    <text evidence="12">The sequence shown here is derived from an EMBL/GenBank/DDBJ whole genome shotgun (WGS) entry which is preliminary data.</text>
</comment>
<keyword evidence="5" id="KW-0418">Kinase</keyword>
<feature type="binding site" evidence="9">
    <location>
        <position position="49"/>
    </location>
    <ligand>
        <name>ATP</name>
        <dbReference type="ChEBI" id="CHEBI:30616"/>
    </ligand>
</feature>
<dbReference type="GO" id="GO:0005886">
    <property type="term" value="C:plasma membrane"/>
    <property type="evidence" value="ECO:0007669"/>
    <property type="project" value="TreeGrafter"/>
</dbReference>
<evidence type="ECO:0000256" key="8">
    <source>
        <dbReference type="ARBA" id="ARBA00048679"/>
    </source>
</evidence>
<accession>A0AAP0H6N9</accession>
<dbReference type="InterPro" id="IPR008271">
    <property type="entry name" value="Ser/Thr_kinase_AS"/>
</dbReference>
<dbReference type="AlphaFoldDB" id="A0AAP0H6N9"/>
<dbReference type="FunFam" id="1.10.510.10:FF:001023">
    <property type="entry name" value="Os07g0541700 protein"/>
    <property type="match status" value="1"/>
</dbReference>
<gene>
    <name evidence="12" type="ORF">SSX86_003318</name>
</gene>
<dbReference type="FunFam" id="3.30.200.20:FF:000039">
    <property type="entry name" value="receptor-like protein kinase FERONIA"/>
    <property type="match status" value="1"/>
</dbReference>
<reference evidence="12 13" key="1">
    <citation type="submission" date="2024-04" db="EMBL/GenBank/DDBJ databases">
        <title>The reference genome of an endangered Asteraceae, Deinandra increscens subsp. villosa, native to the Central Coast of California.</title>
        <authorList>
            <person name="Guilliams M."/>
            <person name="Hasenstab-Lehman K."/>
            <person name="Meyer R."/>
            <person name="Mcevoy S."/>
        </authorList>
    </citation>
    <scope>NUCLEOTIDE SEQUENCE [LARGE SCALE GENOMIC DNA]</scope>
    <source>
        <tissue evidence="12">Leaf</tissue>
    </source>
</reference>
<evidence type="ECO:0000256" key="7">
    <source>
        <dbReference type="ARBA" id="ARBA00047899"/>
    </source>
</evidence>
<evidence type="ECO:0000256" key="1">
    <source>
        <dbReference type="ARBA" id="ARBA00012513"/>
    </source>
</evidence>
<dbReference type="PROSITE" id="PS00107">
    <property type="entry name" value="PROTEIN_KINASE_ATP"/>
    <property type="match status" value="1"/>
</dbReference>
<comment type="similarity">
    <text evidence="10">Belongs to the protein kinase superfamily.</text>
</comment>
<keyword evidence="13" id="KW-1185">Reference proteome</keyword>
<dbReference type="Gene3D" id="3.30.200.20">
    <property type="entry name" value="Phosphorylase Kinase, domain 1"/>
    <property type="match status" value="1"/>
</dbReference>
<dbReference type="Pfam" id="PF00462">
    <property type="entry name" value="Glutaredoxin"/>
    <property type="match status" value="1"/>
</dbReference>
<dbReference type="SUPFAM" id="SSF56112">
    <property type="entry name" value="Protein kinase-like (PK-like)"/>
    <property type="match status" value="1"/>
</dbReference>
<keyword evidence="3" id="KW-0808">Transferase</keyword>